<dbReference type="InterPro" id="IPR002797">
    <property type="entry name" value="Polysacc_synth"/>
</dbReference>
<proteinExistence type="predicted"/>
<dbReference type="GO" id="GO:0005886">
    <property type="term" value="C:plasma membrane"/>
    <property type="evidence" value="ECO:0007669"/>
    <property type="project" value="UniProtKB-SubCell"/>
</dbReference>
<reference evidence="7" key="1">
    <citation type="journal article" date="2017" name="PLoS ONE">
        <title>Genetic diversity of the O antigens of Proteus species and the development of a suspension array for molecular serotyping.</title>
        <authorList>
            <person name="Yu X."/>
            <person name="Torzewska A."/>
            <person name="Zhang X."/>
            <person name="Yin Z."/>
            <person name="Drzewiecka D."/>
            <person name="Cao H."/>
            <person name="Liu B."/>
            <person name="Knirel Y.A."/>
            <person name="Rozalski A."/>
            <person name="Wang L."/>
        </authorList>
    </citation>
    <scope>NUCLEOTIDE SEQUENCE</scope>
    <source>
        <strain evidence="7">G2669</strain>
    </source>
</reference>
<feature type="transmembrane region" description="Helical" evidence="6">
    <location>
        <begin position="20"/>
        <end position="39"/>
    </location>
</feature>
<dbReference type="PANTHER" id="PTHR30250">
    <property type="entry name" value="PST FAMILY PREDICTED COLANIC ACID TRANSPORTER"/>
    <property type="match status" value="1"/>
</dbReference>
<feature type="transmembrane region" description="Helical" evidence="6">
    <location>
        <begin position="396"/>
        <end position="421"/>
    </location>
</feature>
<comment type="subcellular location">
    <subcellularLocation>
        <location evidence="1">Cell membrane</location>
        <topology evidence="1">Multi-pass membrane protein</topology>
    </subcellularLocation>
</comment>
<name>A0A385JP12_9GAMM</name>
<feature type="transmembrane region" description="Helical" evidence="6">
    <location>
        <begin position="94"/>
        <end position="119"/>
    </location>
</feature>
<evidence type="ECO:0000256" key="2">
    <source>
        <dbReference type="ARBA" id="ARBA00022475"/>
    </source>
</evidence>
<evidence type="ECO:0000256" key="3">
    <source>
        <dbReference type="ARBA" id="ARBA00022692"/>
    </source>
</evidence>
<accession>A0A385JP12</accession>
<keyword evidence="3 6" id="KW-0812">Transmembrane</keyword>
<dbReference type="PANTHER" id="PTHR30250:SF11">
    <property type="entry name" value="O-ANTIGEN TRANSPORTER-RELATED"/>
    <property type="match status" value="1"/>
</dbReference>
<feature type="transmembrane region" description="Helical" evidence="6">
    <location>
        <begin position="125"/>
        <end position="143"/>
    </location>
</feature>
<dbReference type="InterPro" id="IPR050833">
    <property type="entry name" value="Poly_Biosynth_Transport"/>
</dbReference>
<organism evidence="7">
    <name type="scientific">Proteus penneri</name>
    <dbReference type="NCBI Taxonomy" id="102862"/>
    <lineage>
        <taxon>Bacteria</taxon>
        <taxon>Pseudomonadati</taxon>
        <taxon>Pseudomonadota</taxon>
        <taxon>Gammaproteobacteria</taxon>
        <taxon>Enterobacterales</taxon>
        <taxon>Morganellaceae</taxon>
        <taxon>Proteus</taxon>
    </lineage>
</organism>
<keyword evidence="5 6" id="KW-0472">Membrane</keyword>
<feature type="transmembrane region" description="Helical" evidence="6">
    <location>
        <begin position="51"/>
        <end position="73"/>
    </location>
</feature>
<feature type="transmembrane region" description="Helical" evidence="6">
    <location>
        <begin position="369"/>
        <end position="390"/>
    </location>
</feature>
<dbReference type="Pfam" id="PF01943">
    <property type="entry name" value="Polysacc_synt"/>
    <property type="match status" value="1"/>
</dbReference>
<feature type="transmembrane region" description="Helical" evidence="6">
    <location>
        <begin position="185"/>
        <end position="204"/>
    </location>
</feature>
<evidence type="ECO:0000313" key="7">
    <source>
        <dbReference type="EMBL" id="AXZ00045.1"/>
    </source>
</evidence>
<feature type="transmembrane region" description="Helical" evidence="6">
    <location>
        <begin position="301"/>
        <end position="329"/>
    </location>
</feature>
<evidence type="ECO:0000256" key="4">
    <source>
        <dbReference type="ARBA" id="ARBA00022989"/>
    </source>
</evidence>
<dbReference type="AlphaFoldDB" id="A0A385JP12"/>
<feature type="transmembrane region" description="Helical" evidence="6">
    <location>
        <begin position="155"/>
        <end position="179"/>
    </location>
</feature>
<keyword evidence="4 6" id="KW-1133">Transmembrane helix</keyword>
<feature type="transmembrane region" description="Helical" evidence="6">
    <location>
        <begin position="341"/>
        <end position="362"/>
    </location>
</feature>
<evidence type="ECO:0000256" key="1">
    <source>
        <dbReference type="ARBA" id="ARBA00004651"/>
    </source>
</evidence>
<protein>
    <submittedName>
        <fullName evidence="7">Wzx</fullName>
    </submittedName>
</protein>
<feature type="transmembrane region" description="Helical" evidence="6">
    <location>
        <begin position="225"/>
        <end position="246"/>
    </location>
</feature>
<evidence type="ECO:0000256" key="5">
    <source>
        <dbReference type="ARBA" id="ARBA00023136"/>
    </source>
</evidence>
<evidence type="ECO:0000256" key="6">
    <source>
        <dbReference type="SAM" id="Phobius"/>
    </source>
</evidence>
<sequence>MFYLIKKIMKKNILLKQSFIYLSSNILNASIPFVLLPVFSYYLSTEEYGKIAIFQILLSGLNAIIGLNTTGAASRKFFDTKDNKILIQYNNSSFIILFLSSIVIFILFYLFSDSFISFFNIPKEWLVFAIFSSTLDYILRFKLTQLQIRNKAFQYGAIQVSNSFLSFTISIFLIVFLNFGAEGRIYGILITSFVTAILCFISLYKNNLLSTKESSLFYIKDNLYFGIPLAPHILGVFLLSSIDRFIINKEYGLSEAGIYMMAVQVSLAIILVFDALNKTFMPYLFQQLTNVNMNTEIKNKIIIYSYIFFIFCIISGLLASIISPYIISFIAGSKYLKAQEIVFWLCIGQSFQGLYLVVTNYITYVKKTYLLSLITIISGCINIILIFILIRKYELIGVSYAFCISMFIRFILTWAVSNWVYPMPWNILKLTYFNNKHKKRI</sequence>
<feature type="transmembrane region" description="Helical" evidence="6">
    <location>
        <begin position="258"/>
        <end position="280"/>
    </location>
</feature>
<dbReference type="EMBL" id="KY710733">
    <property type="protein sequence ID" value="AXZ00045.1"/>
    <property type="molecule type" value="Genomic_DNA"/>
</dbReference>
<keyword evidence="2" id="KW-1003">Cell membrane</keyword>